<keyword evidence="2" id="KW-1185">Reference proteome</keyword>
<accession>A0ABV3FRM8</accession>
<proteinExistence type="predicted"/>
<comment type="caution">
    <text evidence="1">The sequence shown here is derived from an EMBL/GenBank/DDBJ whole genome shotgun (WGS) entry which is preliminary data.</text>
</comment>
<dbReference type="RefSeq" id="WP_357782289.1">
    <property type="nucleotide sequence ID" value="NZ_JBFAKC010000004.1"/>
</dbReference>
<name>A0ABV3FRM8_9NOCA</name>
<dbReference type="InterPro" id="IPR045592">
    <property type="entry name" value="DUF6461"/>
</dbReference>
<evidence type="ECO:0000313" key="2">
    <source>
        <dbReference type="Proteomes" id="UP001551695"/>
    </source>
</evidence>
<gene>
    <name evidence="1" type="ORF">AB0I48_10880</name>
</gene>
<dbReference type="Pfam" id="PF20062">
    <property type="entry name" value="DUF6461"/>
    <property type="match status" value="1"/>
</dbReference>
<sequence>MAVDDLAWADNGESESLGEIYCLSFIRDVDAAEALRRMGGLPGTFATRTWSDVGDLDNFGAGYPEMAMAFPLGGWTVVFESGGFNGISLTSALSHGTEALSLLRHDYAHPAFAYAVDGVSITGFDPTIPYDRYGADPDRLLSRMLEVGFAMGDDEDDEGDIFDEDGDFYEDEVFETNHDRPFGRCLRLIEQFTGGLPTFEAFNGPLMSAQIEPWFVQARNDPAVRPRYDGPVDAVTEVRRLTSRHGLTDIPGLADALAAAERAVPVSIAPDSPLGEHVCSWLIEDRRAHRALNGGGGRWPRTEIERDRVNDLRLLTRALGAAIQPGPTDCPYRPR</sequence>
<dbReference type="Proteomes" id="UP001551695">
    <property type="component" value="Unassembled WGS sequence"/>
</dbReference>
<reference evidence="1 2" key="1">
    <citation type="submission" date="2024-06" db="EMBL/GenBank/DDBJ databases">
        <title>The Natural Products Discovery Center: Release of the First 8490 Sequenced Strains for Exploring Actinobacteria Biosynthetic Diversity.</title>
        <authorList>
            <person name="Kalkreuter E."/>
            <person name="Kautsar S.A."/>
            <person name="Yang D."/>
            <person name="Bader C.D."/>
            <person name="Teijaro C.N."/>
            <person name="Fluegel L."/>
            <person name="Davis C.M."/>
            <person name="Simpson J.R."/>
            <person name="Lauterbach L."/>
            <person name="Steele A.D."/>
            <person name="Gui C."/>
            <person name="Meng S."/>
            <person name="Li G."/>
            <person name="Viehrig K."/>
            <person name="Ye F."/>
            <person name="Su P."/>
            <person name="Kiefer A.F."/>
            <person name="Nichols A."/>
            <person name="Cepeda A.J."/>
            <person name="Yan W."/>
            <person name="Fan B."/>
            <person name="Jiang Y."/>
            <person name="Adhikari A."/>
            <person name="Zheng C.-J."/>
            <person name="Schuster L."/>
            <person name="Cowan T.M."/>
            <person name="Smanski M.J."/>
            <person name="Chevrette M.G."/>
            <person name="De Carvalho L.P.S."/>
            <person name="Shen B."/>
        </authorList>
    </citation>
    <scope>NUCLEOTIDE SEQUENCE [LARGE SCALE GENOMIC DNA]</scope>
    <source>
        <strain evidence="1 2">NPDC050403</strain>
    </source>
</reference>
<protein>
    <submittedName>
        <fullName evidence="1">DUF6461 domain-containing protein</fullName>
    </submittedName>
</protein>
<evidence type="ECO:0000313" key="1">
    <source>
        <dbReference type="EMBL" id="MEV0708060.1"/>
    </source>
</evidence>
<organism evidence="1 2">
    <name type="scientific">Nocardia aurea</name>
    <dbReference type="NCBI Taxonomy" id="2144174"/>
    <lineage>
        <taxon>Bacteria</taxon>
        <taxon>Bacillati</taxon>
        <taxon>Actinomycetota</taxon>
        <taxon>Actinomycetes</taxon>
        <taxon>Mycobacteriales</taxon>
        <taxon>Nocardiaceae</taxon>
        <taxon>Nocardia</taxon>
    </lineage>
</organism>
<dbReference type="EMBL" id="JBFAKC010000004">
    <property type="protein sequence ID" value="MEV0708060.1"/>
    <property type="molecule type" value="Genomic_DNA"/>
</dbReference>